<evidence type="ECO:0000256" key="1">
    <source>
        <dbReference type="SAM" id="Phobius"/>
    </source>
</evidence>
<dbReference type="AlphaFoldDB" id="A0A5C3MBL5"/>
<feature type="transmembrane region" description="Helical" evidence="1">
    <location>
        <begin position="12"/>
        <end position="34"/>
    </location>
</feature>
<keyword evidence="1" id="KW-0812">Transmembrane</keyword>
<dbReference type="EMBL" id="ML213592">
    <property type="protein sequence ID" value="TFK42829.1"/>
    <property type="molecule type" value="Genomic_DNA"/>
</dbReference>
<name>A0A5C3MBL5_9AGAR</name>
<accession>A0A5C3MBL5</accession>
<evidence type="ECO:0000313" key="2">
    <source>
        <dbReference type="EMBL" id="TFK42829.1"/>
    </source>
</evidence>
<reference evidence="2 3" key="1">
    <citation type="journal article" date="2019" name="Nat. Ecol. Evol.">
        <title>Megaphylogeny resolves global patterns of mushroom evolution.</title>
        <authorList>
            <person name="Varga T."/>
            <person name="Krizsan K."/>
            <person name="Foldi C."/>
            <person name="Dima B."/>
            <person name="Sanchez-Garcia M."/>
            <person name="Sanchez-Ramirez S."/>
            <person name="Szollosi G.J."/>
            <person name="Szarkandi J.G."/>
            <person name="Papp V."/>
            <person name="Albert L."/>
            <person name="Andreopoulos W."/>
            <person name="Angelini C."/>
            <person name="Antonin V."/>
            <person name="Barry K.W."/>
            <person name="Bougher N.L."/>
            <person name="Buchanan P."/>
            <person name="Buyck B."/>
            <person name="Bense V."/>
            <person name="Catcheside P."/>
            <person name="Chovatia M."/>
            <person name="Cooper J."/>
            <person name="Damon W."/>
            <person name="Desjardin D."/>
            <person name="Finy P."/>
            <person name="Geml J."/>
            <person name="Haridas S."/>
            <person name="Hughes K."/>
            <person name="Justo A."/>
            <person name="Karasinski D."/>
            <person name="Kautmanova I."/>
            <person name="Kiss B."/>
            <person name="Kocsube S."/>
            <person name="Kotiranta H."/>
            <person name="LaButti K.M."/>
            <person name="Lechner B.E."/>
            <person name="Liimatainen K."/>
            <person name="Lipzen A."/>
            <person name="Lukacs Z."/>
            <person name="Mihaltcheva S."/>
            <person name="Morgado L.N."/>
            <person name="Niskanen T."/>
            <person name="Noordeloos M.E."/>
            <person name="Ohm R.A."/>
            <person name="Ortiz-Santana B."/>
            <person name="Ovrebo C."/>
            <person name="Racz N."/>
            <person name="Riley R."/>
            <person name="Savchenko A."/>
            <person name="Shiryaev A."/>
            <person name="Soop K."/>
            <person name="Spirin V."/>
            <person name="Szebenyi C."/>
            <person name="Tomsovsky M."/>
            <person name="Tulloss R.E."/>
            <person name="Uehling J."/>
            <person name="Grigoriev I.V."/>
            <person name="Vagvolgyi C."/>
            <person name="Papp T."/>
            <person name="Martin F.M."/>
            <person name="Miettinen O."/>
            <person name="Hibbett D.S."/>
            <person name="Nagy L.G."/>
        </authorList>
    </citation>
    <scope>NUCLEOTIDE SEQUENCE [LARGE SCALE GENOMIC DNA]</scope>
    <source>
        <strain evidence="2 3">CBS 166.37</strain>
    </source>
</reference>
<organism evidence="2 3">
    <name type="scientific">Crucibulum laeve</name>
    <dbReference type="NCBI Taxonomy" id="68775"/>
    <lineage>
        <taxon>Eukaryota</taxon>
        <taxon>Fungi</taxon>
        <taxon>Dikarya</taxon>
        <taxon>Basidiomycota</taxon>
        <taxon>Agaricomycotina</taxon>
        <taxon>Agaricomycetes</taxon>
        <taxon>Agaricomycetidae</taxon>
        <taxon>Agaricales</taxon>
        <taxon>Agaricineae</taxon>
        <taxon>Nidulariaceae</taxon>
        <taxon>Crucibulum</taxon>
    </lineage>
</organism>
<dbReference type="Proteomes" id="UP000308652">
    <property type="component" value="Unassembled WGS sequence"/>
</dbReference>
<proteinExistence type="predicted"/>
<protein>
    <submittedName>
        <fullName evidence="2">Uncharacterized protein</fullName>
    </submittedName>
</protein>
<sequence length="51" mass="5665">MHVERDTERSSSSFASILLTSLAMISSIIICFHFKHFQGVSAISSRPNSTH</sequence>
<gene>
    <name evidence="2" type="ORF">BDQ12DRAFT_294518</name>
</gene>
<keyword evidence="1" id="KW-1133">Transmembrane helix</keyword>
<keyword evidence="1" id="KW-0472">Membrane</keyword>
<keyword evidence="3" id="KW-1185">Reference proteome</keyword>
<evidence type="ECO:0000313" key="3">
    <source>
        <dbReference type="Proteomes" id="UP000308652"/>
    </source>
</evidence>